<comment type="caution">
    <text evidence="1">The sequence shown here is derived from an EMBL/GenBank/DDBJ whole genome shotgun (WGS) entry which is preliminary data.</text>
</comment>
<dbReference type="InParanoid" id="A0A4R6QCT3"/>
<dbReference type="Pfam" id="PF12091">
    <property type="entry name" value="DUF3567"/>
    <property type="match status" value="1"/>
</dbReference>
<gene>
    <name evidence="1" type="ORF">DES47_11525</name>
</gene>
<reference evidence="1 2" key="1">
    <citation type="submission" date="2019-03" db="EMBL/GenBank/DDBJ databases">
        <title>Genomic Encyclopedia of Type Strains, Phase IV (KMG-IV): sequencing the most valuable type-strain genomes for metagenomic binning, comparative biology and taxonomic classification.</title>
        <authorList>
            <person name="Goeker M."/>
        </authorList>
    </citation>
    <scope>NUCLEOTIDE SEQUENCE [LARGE SCALE GENOMIC DNA]</scope>
    <source>
        <strain evidence="1 2">DSM 16998</strain>
    </source>
</reference>
<dbReference type="OrthoDB" id="9153776at2"/>
<dbReference type="Proteomes" id="UP000295361">
    <property type="component" value="Unassembled WGS sequence"/>
</dbReference>
<protein>
    <submittedName>
        <fullName evidence="1">Uncharacterized protein DUF3567</fullName>
    </submittedName>
</protein>
<keyword evidence="2" id="KW-1185">Reference proteome</keyword>
<proteinExistence type="predicted"/>
<name>A0A4R6QCT3_9BURK</name>
<dbReference type="RefSeq" id="WP_133703845.1">
    <property type="nucleotide sequence ID" value="NZ_SNXS01000015.1"/>
</dbReference>
<organism evidence="1 2">
    <name type="scientific">Roseateles toxinivorans</name>
    <dbReference type="NCBI Taxonomy" id="270368"/>
    <lineage>
        <taxon>Bacteria</taxon>
        <taxon>Pseudomonadati</taxon>
        <taxon>Pseudomonadota</taxon>
        <taxon>Betaproteobacteria</taxon>
        <taxon>Burkholderiales</taxon>
        <taxon>Sphaerotilaceae</taxon>
        <taxon>Roseateles</taxon>
    </lineage>
</organism>
<dbReference type="AlphaFoldDB" id="A0A4R6QCT3"/>
<dbReference type="EMBL" id="SNXS01000015">
    <property type="protein sequence ID" value="TDP60604.1"/>
    <property type="molecule type" value="Genomic_DNA"/>
</dbReference>
<accession>A0A4R6QCT3</accession>
<evidence type="ECO:0000313" key="1">
    <source>
        <dbReference type="EMBL" id="TDP60604.1"/>
    </source>
</evidence>
<evidence type="ECO:0000313" key="2">
    <source>
        <dbReference type="Proteomes" id="UP000295361"/>
    </source>
</evidence>
<sequence>MQMLYNSDSFVVVQFDVPVPNLGNPHLQAGDESLSRGGYEIVDKFARKEIFIEGALAESFKLGVQALIEGDPSEEEIDDYIETYASMSQHPVVMH</sequence>
<dbReference type="InterPro" id="IPR021951">
    <property type="entry name" value="DUF3567"/>
</dbReference>